<gene>
    <name evidence="3" type="ORF">FHX46_001434</name>
</gene>
<dbReference type="EC" id="3.2.2.21" evidence="3"/>
<sequence length="327" mass="35165">MTNTVPTAVTSAARRTVEIPVPGPFDLAAAARFLEGFTPAARPDAAEEPGTLRFAFPLPGSWVPCAARVRQRSPGVVEVSVPAGESGLAKAADFTEVARQVARILSLDVDGSGFGSVGERDPVVGALQKRYPGLRPVLFTSPYEAACWAIIGQRIRFGQAALFKQRLAETHGTRLNVDGRPLWSFPAPAELLAMPAPPWLPEIKVDRLRAVAEAALAGLLDPVTLRAAEPEDALEALRGLPGIGAFSAQLILIRGAGHPDVFPRDERYLLEEMRRAYDRPGASVAELVTVADAWRPYRSWVALLFRVSRSHRTAPKGGDSRSQVQAA</sequence>
<proteinExistence type="predicted"/>
<keyword evidence="3" id="KW-0378">Hydrolase</keyword>
<dbReference type="RefSeq" id="WP_208400039.1">
    <property type="nucleotide sequence ID" value="NZ_JAANOU010000001.1"/>
</dbReference>
<dbReference type="Proteomes" id="UP000754495">
    <property type="component" value="Unassembled WGS sequence"/>
</dbReference>
<evidence type="ECO:0000313" key="4">
    <source>
        <dbReference type="Proteomes" id="UP000754495"/>
    </source>
</evidence>
<evidence type="ECO:0000313" key="3">
    <source>
        <dbReference type="EMBL" id="NIH78904.1"/>
    </source>
</evidence>
<dbReference type="Gene3D" id="1.10.1670.40">
    <property type="match status" value="1"/>
</dbReference>
<keyword evidence="1" id="KW-0227">DNA damage</keyword>
<evidence type="ECO:0000256" key="2">
    <source>
        <dbReference type="ARBA" id="ARBA00023204"/>
    </source>
</evidence>
<dbReference type="Gene3D" id="1.10.340.30">
    <property type="entry name" value="Hypothetical protein, domain 2"/>
    <property type="match status" value="1"/>
</dbReference>
<keyword evidence="2" id="KW-0234">DNA repair</keyword>
<keyword evidence="3" id="KW-0326">Glycosidase</keyword>
<comment type="caution">
    <text evidence="3">The sequence shown here is derived from an EMBL/GenBank/DDBJ whole genome shotgun (WGS) entry which is preliminary data.</text>
</comment>
<dbReference type="PANTHER" id="PTHR43003:SF5">
    <property type="entry name" value="DNA-3-METHYLADENINE GLYCOSYLASE"/>
    <property type="match status" value="1"/>
</dbReference>
<dbReference type="InterPro" id="IPR051912">
    <property type="entry name" value="Alkylbase_DNA_Glycosylase/TA"/>
</dbReference>
<keyword evidence="4" id="KW-1185">Reference proteome</keyword>
<dbReference type="SUPFAM" id="SSF48150">
    <property type="entry name" value="DNA-glycosylase"/>
    <property type="match status" value="1"/>
</dbReference>
<dbReference type="EMBL" id="JAANOU010000001">
    <property type="protein sequence ID" value="NIH78904.1"/>
    <property type="molecule type" value="Genomic_DNA"/>
</dbReference>
<evidence type="ECO:0000256" key="1">
    <source>
        <dbReference type="ARBA" id="ARBA00022763"/>
    </source>
</evidence>
<name>A0ABX0SPM0_9PSEU</name>
<organism evidence="3 4">
    <name type="scientific">Amycolatopsis viridis</name>
    <dbReference type="NCBI Taxonomy" id="185678"/>
    <lineage>
        <taxon>Bacteria</taxon>
        <taxon>Bacillati</taxon>
        <taxon>Actinomycetota</taxon>
        <taxon>Actinomycetes</taxon>
        <taxon>Pseudonocardiales</taxon>
        <taxon>Pseudonocardiaceae</taxon>
        <taxon>Amycolatopsis</taxon>
    </lineage>
</organism>
<protein>
    <submittedName>
        <fullName evidence="3">DNA-3-methyladenine glycosylase II</fullName>
        <ecNumber evidence="3">3.2.2.21</ecNumber>
    </submittedName>
</protein>
<dbReference type="PANTHER" id="PTHR43003">
    <property type="entry name" value="DNA-3-METHYLADENINE GLYCOSYLASE"/>
    <property type="match status" value="1"/>
</dbReference>
<reference evidence="3 4" key="1">
    <citation type="submission" date="2020-03" db="EMBL/GenBank/DDBJ databases">
        <title>Sequencing the genomes of 1000 actinobacteria strains.</title>
        <authorList>
            <person name="Klenk H.-P."/>
        </authorList>
    </citation>
    <scope>NUCLEOTIDE SEQUENCE [LARGE SCALE GENOMIC DNA]</scope>
    <source>
        <strain evidence="3 4">DSM 45668</strain>
    </source>
</reference>
<dbReference type="GO" id="GO:0003905">
    <property type="term" value="F:alkylbase DNA N-glycosylase activity"/>
    <property type="evidence" value="ECO:0007669"/>
    <property type="project" value="UniProtKB-EC"/>
</dbReference>
<dbReference type="InterPro" id="IPR011257">
    <property type="entry name" value="DNA_glycosylase"/>
</dbReference>
<accession>A0ABX0SPM0</accession>